<feature type="domain" description="Tryptophan synthase beta chain-like PALP" evidence="12">
    <location>
        <begin position="98"/>
        <end position="420"/>
    </location>
</feature>
<dbReference type="PIRSF" id="PIRSF001413">
    <property type="entry name" value="Trp_syn_beta"/>
    <property type="match status" value="1"/>
</dbReference>
<dbReference type="GO" id="GO:0005737">
    <property type="term" value="C:cytoplasm"/>
    <property type="evidence" value="ECO:0007669"/>
    <property type="project" value="TreeGrafter"/>
</dbReference>
<protein>
    <recommendedName>
        <fullName evidence="11">Tryptophan synthase beta chain</fullName>
        <ecNumber evidence="11">4.2.1.20</ecNumber>
    </recommendedName>
</protein>
<comment type="pathway">
    <text evidence="2 11">Amino-acid biosynthesis; L-tryptophan biosynthesis; L-tryptophan from chorismate: step 5/5.</text>
</comment>
<proteinExistence type="inferred from homology"/>
<evidence type="ECO:0000256" key="6">
    <source>
        <dbReference type="ARBA" id="ARBA00022822"/>
    </source>
</evidence>
<keyword evidence="6 11" id="KW-0822">Tryptophan biosynthesis</keyword>
<dbReference type="PANTHER" id="PTHR48077">
    <property type="entry name" value="TRYPTOPHAN SYNTHASE-RELATED"/>
    <property type="match status" value="1"/>
</dbReference>
<dbReference type="CDD" id="cd06446">
    <property type="entry name" value="Trp-synth_B"/>
    <property type="match status" value="1"/>
</dbReference>
<comment type="catalytic activity">
    <reaction evidence="10 11">
        <text>(1S,2R)-1-C-(indol-3-yl)glycerol 3-phosphate + L-serine = D-glyceraldehyde 3-phosphate + L-tryptophan + H2O</text>
        <dbReference type="Rhea" id="RHEA:10532"/>
        <dbReference type="ChEBI" id="CHEBI:15377"/>
        <dbReference type="ChEBI" id="CHEBI:33384"/>
        <dbReference type="ChEBI" id="CHEBI:57912"/>
        <dbReference type="ChEBI" id="CHEBI:58866"/>
        <dbReference type="ChEBI" id="CHEBI:59776"/>
        <dbReference type="EC" id="4.2.1.20"/>
    </reaction>
</comment>
<evidence type="ECO:0000259" key="12">
    <source>
        <dbReference type="Pfam" id="PF00291"/>
    </source>
</evidence>
<dbReference type="Proteomes" id="UP000287605">
    <property type="component" value="Unassembled WGS sequence"/>
</dbReference>
<dbReference type="InterPro" id="IPR006654">
    <property type="entry name" value="Trp_synth_beta"/>
</dbReference>
<keyword evidence="5 11" id="KW-0028">Amino-acid biosynthesis</keyword>
<dbReference type="InterPro" id="IPR001926">
    <property type="entry name" value="TrpB-like_PALP"/>
</dbReference>
<evidence type="ECO:0000256" key="5">
    <source>
        <dbReference type="ARBA" id="ARBA00022605"/>
    </source>
</evidence>
<dbReference type="AlphaFoldDB" id="A0A430AME2"/>
<organism evidence="13 14">
    <name type="scientific">Vagococcus elongatus</name>
    <dbReference type="NCBI Taxonomy" id="180344"/>
    <lineage>
        <taxon>Bacteria</taxon>
        <taxon>Bacillati</taxon>
        <taxon>Bacillota</taxon>
        <taxon>Bacilli</taxon>
        <taxon>Lactobacillales</taxon>
        <taxon>Enterococcaceae</taxon>
        <taxon>Vagococcus</taxon>
    </lineage>
</organism>
<dbReference type="SUPFAM" id="SSF53686">
    <property type="entry name" value="Tryptophan synthase beta subunit-like PLP-dependent enzymes"/>
    <property type="match status" value="1"/>
</dbReference>
<comment type="cofactor">
    <cofactor evidence="1 11">
        <name>pyridoxal 5'-phosphate</name>
        <dbReference type="ChEBI" id="CHEBI:597326"/>
    </cofactor>
</comment>
<accession>A0A430AME2</accession>
<sequence length="436" mass="48032">MALPAPSRKIKQENKNQTKINLNFIYLEEKKMKFNDIEFDTYFKNYPDDNGYFGKYGGSYIPPELQTAMNEINDAYQTICKSSKFISELRRIRREFQGRPTPISYLERLSGKLGNVQLYVKREDLNHTGAHKLNHCMGEVLLAKYMGKKKVIAETGAGQHGVALATAAAYFGLECDVYMGSVDIIKQAPNVARMKILGAKVIEVTDGLATLKEAVDAAFKAYAEEYKEAIYCIGSVVGPHPFPMMVRDFQSVVGIEAREQFLEMTGELPDTVVACVGGGSNAMGLFSGFLNDPVDIYGVEPFGKSIQLGDHAASLTYGEEGVMHGFNSIMLKDENGDPAPVYSVASGLDYPSSGPEHAFLHDLGRVKYDGISDDETIDAFFELSRMEGIIPAIESSHAVAYGMKLAKNMGKGSILINLSGRGDKDMDYIIEKYGTR</sequence>
<evidence type="ECO:0000256" key="1">
    <source>
        <dbReference type="ARBA" id="ARBA00001933"/>
    </source>
</evidence>
<comment type="subunit">
    <text evidence="4 11">Tetramer of two alpha and two beta chains.</text>
</comment>
<comment type="function">
    <text evidence="11">The beta subunit is responsible for the synthesis of L-tryptophan from indole and L-serine.</text>
</comment>
<evidence type="ECO:0000256" key="7">
    <source>
        <dbReference type="ARBA" id="ARBA00022898"/>
    </source>
</evidence>
<dbReference type="HAMAP" id="MF_00133">
    <property type="entry name" value="Trp_synth_beta"/>
    <property type="match status" value="1"/>
</dbReference>
<dbReference type="NCBIfam" id="TIGR00263">
    <property type="entry name" value="trpB"/>
    <property type="match status" value="1"/>
</dbReference>
<reference evidence="13 14" key="1">
    <citation type="submission" date="2017-05" db="EMBL/GenBank/DDBJ databases">
        <title>Vagococcus spp. assemblies.</title>
        <authorList>
            <person name="Gulvik C.A."/>
        </authorList>
    </citation>
    <scope>NUCLEOTIDE SEQUENCE [LARGE SCALE GENOMIC DNA]</scope>
    <source>
        <strain evidence="13 14">CCUG 51432</strain>
    </source>
</reference>
<gene>
    <name evidence="11" type="primary">trpB</name>
    <name evidence="13" type="ORF">CBF29_11925</name>
</gene>
<dbReference type="EC" id="4.2.1.20" evidence="11"/>
<dbReference type="Gene3D" id="3.40.50.1100">
    <property type="match status" value="2"/>
</dbReference>
<dbReference type="PROSITE" id="PS00168">
    <property type="entry name" value="TRP_SYNTHASE_BETA"/>
    <property type="match status" value="1"/>
</dbReference>
<keyword evidence="14" id="KW-1185">Reference proteome</keyword>
<comment type="similarity">
    <text evidence="3 11">Belongs to the TrpB family.</text>
</comment>
<evidence type="ECO:0000256" key="2">
    <source>
        <dbReference type="ARBA" id="ARBA00004733"/>
    </source>
</evidence>
<name>A0A430AME2_9ENTE</name>
<evidence type="ECO:0000256" key="10">
    <source>
        <dbReference type="ARBA" id="ARBA00049047"/>
    </source>
</evidence>
<dbReference type="FunFam" id="3.40.50.1100:FF:000004">
    <property type="entry name" value="Tryptophan synthase beta chain"/>
    <property type="match status" value="1"/>
</dbReference>
<dbReference type="InterPro" id="IPR006653">
    <property type="entry name" value="Trp_synth_b_CS"/>
</dbReference>
<evidence type="ECO:0000256" key="9">
    <source>
        <dbReference type="ARBA" id="ARBA00023239"/>
    </source>
</evidence>
<evidence type="ECO:0000313" key="14">
    <source>
        <dbReference type="Proteomes" id="UP000287605"/>
    </source>
</evidence>
<comment type="caution">
    <text evidence="13">The sequence shown here is derived from an EMBL/GenBank/DDBJ whole genome shotgun (WGS) entry which is preliminary data.</text>
</comment>
<dbReference type="GO" id="GO:0004834">
    <property type="term" value="F:tryptophan synthase activity"/>
    <property type="evidence" value="ECO:0007669"/>
    <property type="project" value="UniProtKB-UniRule"/>
</dbReference>
<keyword evidence="9 11" id="KW-0456">Lyase</keyword>
<dbReference type="EMBL" id="NGKA01000023">
    <property type="protein sequence ID" value="RSU09288.1"/>
    <property type="molecule type" value="Genomic_DNA"/>
</dbReference>
<dbReference type="OrthoDB" id="9766131at2"/>
<keyword evidence="7 11" id="KW-0663">Pyridoxal phosphate</keyword>
<dbReference type="InterPro" id="IPR036052">
    <property type="entry name" value="TrpB-like_PALP_sf"/>
</dbReference>
<evidence type="ECO:0000256" key="4">
    <source>
        <dbReference type="ARBA" id="ARBA00011270"/>
    </source>
</evidence>
<evidence type="ECO:0000256" key="8">
    <source>
        <dbReference type="ARBA" id="ARBA00023141"/>
    </source>
</evidence>
<evidence type="ECO:0000313" key="13">
    <source>
        <dbReference type="EMBL" id="RSU09288.1"/>
    </source>
</evidence>
<feature type="modified residue" description="N6-(pyridoxal phosphate)lysine" evidence="11">
    <location>
        <position position="132"/>
    </location>
</feature>
<dbReference type="UniPathway" id="UPA00035">
    <property type="reaction ID" value="UER00044"/>
</dbReference>
<keyword evidence="8 11" id="KW-0057">Aromatic amino acid biosynthesis</keyword>
<dbReference type="InterPro" id="IPR023026">
    <property type="entry name" value="Trp_synth_beta/beta-like"/>
</dbReference>
<evidence type="ECO:0000256" key="11">
    <source>
        <dbReference type="HAMAP-Rule" id="MF_00133"/>
    </source>
</evidence>
<dbReference type="Pfam" id="PF00291">
    <property type="entry name" value="PALP"/>
    <property type="match status" value="1"/>
</dbReference>
<dbReference type="PANTHER" id="PTHR48077:SF3">
    <property type="entry name" value="TRYPTOPHAN SYNTHASE"/>
    <property type="match status" value="1"/>
</dbReference>
<evidence type="ECO:0000256" key="3">
    <source>
        <dbReference type="ARBA" id="ARBA00009982"/>
    </source>
</evidence>